<sequence length="459" mass="51951">MLQCINACLMYKVLLRWLEKRTPTLVAALLWASHPLLVESVAWVTNLKTLTFAAALLTAILFWENHLRAPKRYYIAFSGLFAILAFGCRPEAIIIAPLILARTYWKGGWPLLRRPIYWVLPIGLAILSAIFIPFVIGSHTTALIAINDNSTITTLKNLEHYQQIFTALALQIWHIISPNNLNPAYYEEQYRAPYILISGILIAAVWLGAILITWRTKHPGGWPLTFAAICYAPASGIEYLPRFTADTYMYLPLAGLLAASITFLPQRINYRERAHFWSLLTLLVICALATSSFIQNQRWRNTITLWEPLLESTAEYGQAHFMVGIALTSVGEYDKAVKIFDEGYHGITRTLTPPVEMAVAYASAGNPIRAYEILMDILLRSDIPSDPRTDSLLVILAAKNKLNWPDKGRFNEVANKAAWRVYQARSLPQQLHSEVSKYFYHQQQDDLGKLFANTAPRSK</sequence>
<keyword evidence="3" id="KW-0472">Membrane</keyword>
<protein>
    <recommendedName>
        <fullName evidence="6">Glycosyltransferase RgtA/B/C/D-like domain-containing protein</fullName>
    </recommendedName>
</protein>
<feature type="transmembrane region" description="Helical" evidence="3">
    <location>
        <begin position="41"/>
        <end position="62"/>
    </location>
</feature>
<evidence type="ECO:0008006" key="6">
    <source>
        <dbReference type="Google" id="ProtNLM"/>
    </source>
</evidence>
<evidence type="ECO:0000313" key="5">
    <source>
        <dbReference type="Proteomes" id="UP000249799"/>
    </source>
</evidence>
<dbReference type="AlphaFoldDB" id="A0A2Z4FPH9"/>
<feature type="transmembrane region" description="Helical" evidence="3">
    <location>
        <begin position="276"/>
        <end position="294"/>
    </location>
</feature>
<dbReference type="EMBL" id="CP030032">
    <property type="protein sequence ID" value="AWV90578.1"/>
    <property type="molecule type" value="Genomic_DNA"/>
</dbReference>
<keyword evidence="1" id="KW-0677">Repeat</keyword>
<feature type="transmembrane region" description="Helical" evidence="3">
    <location>
        <begin position="247"/>
        <end position="264"/>
    </location>
</feature>
<keyword evidence="3" id="KW-0812">Transmembrane</keyword>
<evidence type="ECO:0000256" key="3">
    <source>
        <dbReference type="SAM" id="Phobius"/>
    </source>
</evidence>
<dbReference type="SUPFAM" id="SSF48452">
    <property type="entry name" value="TPR-like"/>
    <property type="match status" value="1"/>
</dbReference>
<dbReference type="OrthoDB" id="127293at2"/>
<gene>
    <name evidence="4" type="ORF">DN745_15085</name>
</gene>
<feature type="transmembrane region" description="Helical" evidence="3">
    <location>
        <begin position="116"/>
        <end position="146"/>
    </location>
</feature>
<proteinExistence type="predicted"/>
<accession>A0A2Z4FPH9</accession>
<reference evidence="4 5" key="1">
    <citation type="submission" date="2018-06" db="EMBL/GenBank/DDBJ databases">
        <title>Lujinxingia sediminis gen. nov. sp. nov., a new facultative anaerobic member of the class Deltaproteobacteria, and proposal of Lujinxingaceae fam. nov.</title>
        <authorList>
            <person name="Guo L.-Y."/>
            <person name="Li C.-M."/>
            <person name="Wang S."/>
            <person name="Du Z.-J."/>
        </authorList>
    </citation>
    <scope>NUCLEOTIDE SEQUENCE [LARGE SCALE GENOMIC DNA]</scope>
    <source>
        <strain evidence="4 5">FA350</strain>
    </source>
</reference>
<dbReference type="PANTHER" id="PTHR44227">
    <property type="match status" value="1"/>
</dbReference>
<dbReference type="KEGG" id="bsed:DN745_15085"/>
<dbReference type="PANTHER" id="PTHR44227:SF3">
    <property type="entry name" value="PROTEIN O-MANNOSYL-TRANSFERASE TMTC4"/>
    <property type="match status" value="1"/>
</dbReference>
<evidence type="ECO:0000313" key="4">
    <source>
        <dbReference type="EMBL" id="AWV90578.1"/>
    </source>
</evidence>
<dbReference type="InterPro" id="IPR011990">
    <property type="entry name" value="TPR-like_helical_dom_sf"/>
</dbReference>
<keyword evidence="2" id="KW-0802">TPR repeat</keyword>
<dbReference type="InterPro" id="IPR052346">
    <property type="entry name" value="O-mannosyl-transferase_TMTC"/>
</dbReference>
<dbReference type="Proteomes" id="UP000249799">
    <property type="component" value="Chromosome"/>
</dbReference>
<evidence type="ECO:0000256" key="1">
    <source>
        <dbReference type="ARBA" id="ARBA00022737"/>
    </source>
</evidence>
<feature type="transmembrane region" description="Helical" evidence="3">
    <location>
        <begin position="192"/>
        <end position="214"/>
    </location>
</feature>
<organism evidence="4 5">
    <name type="scientific">Bradymonas sediminis</name>
    <dbReference type="NCBI Taxonomy" id="1548548"/>
    <lineage>
        <taxon>Bacteria</taxon>
        <taxon>Deltaproteobacteria</taxon>
        <taxon>Bradymonadales</taxon>
        <taxon>Bradymonadaceae</taxon>
        <taxon>Bradymonas</taxon>
    </lineage>
</organism>
<keyword evidence="5" id="KW-1185">Reference proteome</keyword>
<evidence type="ECO:0000256" key="2">
    <source>
        <dbReference type="ARBA" id="ARBA00022803"/>
    </source>
</evidence>
<name>A0A2Z4FPH9_9DELT</name>
<keyword evidence="3" id="KW-1133">Transmembrane helix</keyword>
<feature type="transmembrane region" description="Helical" evidence="3">
    <location>
        <begin position="74"/>
        <end position="96"/>
    </location>
</feature>